<proteinExistence type="predicted"/>
<organism evidence="2 3">
    <name type="scientific">Steinernema glaseri</name>
    <dbReference type="NCBI Taxonomy" id="37863"/>
    <lineage>
        <taxon>Eukaryota</taxon>
        <taxon>Metazoa</taxon>
        <taxon>Ecdysozoa</taxon>
        <taxon>Nematoda</taxon>
        <taxon>Chromadorea</taxon>
        <taxon>Rhabditida</taxon>
        <taxon>Tylenchina</taxon>
        <taxon>Panagrolaimomorpha</taxon>
        <taxon>Strongyloidoidea</taxon>
        <taxon>Steinernematidae</taxon>
        <taxon>Steinernema</taxon>
    </lineage>
</organism>
<evidence type="ECO:0000313" key="3">
    <source>
        <dbReference type="WBParaSite" id="L893_g14476.t1"/>
    </source>
</evidence>
<evidence type="ECO:0000313" key="2">
    <source>
        <dbReference type="Proteomes" id="UP000095287"/>
    </source>
</evidence>
<accession>A0A1I7YBM3</accession>
<name>A0A1I7YBM3_9BILA</name>
<dbReference type="AlphaFoldDB" id="A0A1I7YBM3"/>
<dbReference type="WBParaSite" id="L893_g14476.t1">
    <property type="protein sequence ID" value="L893_g14476.t1"/>
    <property type="gene ID" value="L893_g14476"/>
</dbReference>
<feature type="region of interest" description="Disordered" evidence="1">
    <location>
        <begin position="1"/>
        <end position="48"/>
    </location>
</feature>
<feature type="compositionally biased region" description="Polar residues" evidence="1">
    <location>
        <begin position="1"/>
        <end position="11"/>
    </location>
</feature>
<keyword evidence="2" id="KW-1185">Reference proteome</keyword>
<reference evidence="3" key="1">
    <citation type="submission" date="2016-11" db="UniProtKB">
        <authorList>
            <consortium name="WormBaseParasite"/>
        </authorList>
    </citation>
    <scope>IDENTIFICATION</scope>
</reference>
<dbReference type="Proteomes" id="UP000095287">
    <property type="component" value="Unplaced"/>
</dbReference>
<protein>
    <submittedName>
        <fullName evidence="3">Uncharacterized protein</fullName>
    </submittedName>
</protein>
<evidence type="ECO:0000256" key="1">
    <source>
        <dbReference type="SAM" id="MobiDB-lite"/>
    </source>
</evidence>
<sequence>MAEHQPQQRTGHQPGPQPGAIADRKALPCPARAVRPMGQRGAQQQPDR</sequence>